<comment type="caution">
    <text evidence="3">The sequence shown here is derived from an EMBL/GenBank/DDBJ whole genome shotgun (WGS) entry which is preliminary data.</text>
</comment>
<protein>
    <recommendedName>
        <fullName evidence="2">DUF6534 domain-containing protein</fullName>
    </recommendedName>
</protein>
<feature type="domain" description="DUF6534" evidence="2">
    <location>
        <begin position="64"/>
        <end position="145"/>
    </location>
</feature>
<reference evidence="3" key="1">
    <citation type="submission" date="2020-05" db="EMBL/GenBank/DDBJ databases">
        <title>Mycena genomes resolve the evolution of fungal bioluminescence.</title>
        <authorList>
            <person name="Tsai I.J."/>
        </authorList>
    </citation>
    <scope>NUCLEOTIDE SEQUENCE</scope>
    <source>
        <strain evidence="3">160909Yilan</strain>
    </source>
</reference>
<name>A0A8H6XBC4_9AGAR</name>
<keyword evidence="1" id="KW-0812">Transmembrane</keyword>
<organism evidence="3 4">
    <name type="scientific">Mycena sanguinolenta</name>
    <dbReference type="NCBI Taxonomy" id="230812"/>
    <lineage>
        <taxon>Eukaryota</taxon>
        <taxon>Fungi</taxon>
        <taxon>Dikarya</taxon>
        <taxon>Basidiomycota</taxon>
        <taxon>Agaricomycotina</taxon>
        <taxon>Agaricomycetes</taxon>
        <taxon>Agaricomycetidae</taxon>
        <taxon>Agaricales</taxon>
        <taxon>Marasmiineae</taxon>
        <taxon>Mycenaceae</taxon>
        <taxon>Mycena</taxon>
    </lineage>
</organism>
<dbReference type="InterPro" id="IPR045339">
    <property type="entry name" value="DUF6534"/>
</dbReference>
<gene>
    <name evidence="3" type="ORF">MSAN_02264600</name>
</gene>
<dbReference type="AlphaFoldDB" id="A0A8H6XBC4"/>
<keyword evidence="1" id="KW-0472">Membrane</keyword>
<evidence type="ECO:0000313" key="3">
    <source>
        <dbReference type="EMBL" id="KAF7337385.1"/>
    </source>
</evidence>
<proteinExistence type="predicted"/>
<evidence type="ECO:0000259" key="2">
    <source>
        <dbReference type="Pfam" id="PF20152"/>
    </source>
</evidence>
<feature type="transmembrane region" description="Helical" evidence="1">
    <location>
        <begin position="20"/>
        <end position="44"/>
    </location>
</feature>
<feature type="transmembrane region" description="Helical" evidence="1">
    <location>
        <begin position="98"/>
        <end position="121"/>
    </location>
</feature>
<dbReference type="Proteomes" id="UP000623467">
    <property type="component" value="Unassembled WGS sequence"/>
</dbReference>
<accession>A0A8H6XBC4</accession>
<dbReference type="Pfam" id="PF20152">
    <property type="entry name" value="DUF6534"/>
    <property type="match status" value="1"/>
</dbReference>
<dbReference type="OrthoDB" id="2977185at2759"/>
<evidence type="ECO:0000256" key="1">
    <source>
        <dbReference type="SAM" id="Phobius"/>
    </source>
</evidence>
<dbReference type="EMBL" id="JACAZH010000034">
    <property type="protein sequence ID" value="KAF7337385.1"/>
    <property type="molecule type" value="Genomic_DNA"/>
</dbReference>
<sequence length="145" mass="15879">MVFQLFLCDLFFVLTGKKIVSGIMLFLIVVHLGFSWGPSVIMLINGNPQGWAFTATTVGAVSCAATDIVISSCLSWKFWRMIAVAKDNRSTRSILRRILILTVSSGAICSSNTLLMMILLLKGSSGFDFFFAIQGRVYALTILAN</sequence>
<keyword evidence="1" id="KW-1133">Transmembrane helix</keyword>
<evidence type="ECO:0000313" key="4">
    <source>
        <dbReference type="Proteomes" id="UP000623467"/>
    </source>
</evidence>
<feature type="transmembrane region" description="Helical" evidence="1">
    <location>
        <begin position="50"/>
        <end position="78"/>
    </location>
</feature>
<keyword evidence="4" id="KW-1185">Reference proteome</keyword>